<evidence type="ECO:0000256" key="5">
    <source>
        <dbReference type="SAM" id="SignalP"/>
    </source>
</evidence>
<reference evidence="8 9" key="1">
    <citation type="submission" date="2023-11" db="EMBL/GenBank/DDBJ databases">
        <title>Paucibacter sp. nov., isolated from fresh soil in Korea.</title>
        <authorList>
            <person name="Le N.T.T."/>
        </authorList>
    </citation>
    <scope>NUCLEOTIDE SEQUENCE [LARGE SCALE GENOMIC DNA]</scope>
    <source>
        <strain evidence="8 9">R3-3</strain>
    </source>
</reference>
<protein>
    <submittedName>
        <fullName evidence="8">ShlB/FhaC/HecB family hemolysin secretion/activation protein</fullName>
    </submittedName>
</protein>
<evidence type="ECO:0000313" key="8">
    <source>
        <dbReference type="EMBL" id="MDY0748686.1"/>
    </source>
</evidence>
<dbReference type="PANTHER" id="PTHR34597:SF1">
    <property type="entry name" value="HEME_HEMOPEXIN TRANSPORTER PROTEIN HUXB"/>
    <property type="match status" value="1"/>
</dbReference>
<dbReference type="InterPro" id="IPR051544">
    <property type="entry name" value="TPS_OM_transporter"/>
</dbReference>
<dbReference type="EMBL" id="JAXCLA010000011">
    <property type="protein sequence ID" value="MDY0748686.1"/>
    <property type="molecule type" value="Genomic_DNA"/>
</dbReference>
<feature type="chain" id="PRO_5045292887" evidence="5">
    <location>
        <begin position="25"/>
        <end position="573"/>
    </location>
</feature>
<evidence type="ECO:0000313" key="9">
    <source>
        <dbReference type="Proteomes" id="UP001285263"/>
    </source>
</evidence>
<feature type="domain" description="Haemolysin activator HlyB C-terminal" evidence="6">
    <location>
        <begin position="209"/>
        <end position="527"/>
    </location>
</feature>
<keyword evidence="1" id="KW-0472">Membrane</keyword>
<dbReference type="Gene3D" id="2.40.160.50">
    <property type="entry name" value="membrane protein fhac: a member of the omp85/tpsb transporter family"/>
    <property type="match status" value="1"/>
</dbReference>
<evidence type="ECO:0000256" key="2">
    <source>
        <dbReference type="ARBA" id="ARBA00022692"/>
    </source>
</evidence>
<dbReference type="Pfam" id="PF03865">
    <property type="entry name" value="ShlB"/>
    <property type="match status" value="1"/>
</dbReference>
<evidence type="ECO:0000259" key="7">
    <source>
        <dbReference type="Pfam" id="PF08479"/>
    </source>
</evidence>
<evidence type="ECO:0000256" key="1">
    <source>
        <dbReference type="ARBA" id="ARBA00022452"/>
    </source>
</evidence>
<comment type="caution">
    <text evidence="8">The sequence shown here is derived from an EMBL/GenBank/DDBJ whole genome shotgun (WGS) entry which is preliminary data.</text>
</comment>
<keyword evidence="2" id="KW-0812">Transmembrane</keyword>
<accession>A0ABU5DQT8</accession>
<dbReference type="PANTHER" id="PTHR34597">
    <property type="entry name" value="SLR1661 PROTEIN"/>
    <property type="match status" value="1"/>
</dbReference>
<dbReference type="Gene3D" id="3.10.20.310">
    <property type="entry name" value="membrane protein fhac"/>
    <property type="match status" value="1"/>
</dbReference>
<feature type="domain" description="Polypeptide-transport-associated ShlB-type" evidence="7">
    <location>
        <begin position="69"/>
        <end position="143"/>
    </location>
</feature>
<dbReference type="InterPro" id="IPR013686">
    <property type="entry name" value="Polypept-transport_assoc_ShlB"/>
</dbReference>
<feature type="signal peptide" evidence="5">
    <location>
        <begin position="1"/>
        <end position="24"/>
    </location>
</feature>
<name>A0ABU5DQT8_9BURK</name>
<keyword evidence="1" id="KW-1134">Transmembrane beta strand</keyword>
<evidence type="ECO:0000256" key="3">
    <source>
        <dbReference type="ARBA" id="ARBA00023237"/>
    </source>
</evidence>
<feature type="region of interest" description="Disordered" evidence="4">
    <location>
        <begin position="41"/>
        <end position="63"/>
    </location>
</feature>
<dbReference type="InterPro" id="IPR005565">
    <property type="entry name" value="Hemolysn_activator_HlyB_C"/>
</dbReference>
<dbReference type="Pfam" id="PF08479">
    <property type="entry name" value="POTRA_2"/>
    <property type="match status" value="1"/>
</dbReference>
<gene>
    <name evidence="8" type="ORF">SNE35_29580</name>
</gene>
<dbReference type="Proteomes" id="UP001285263">
    <property type="component" value="Unassembled WGS sequence"/>
</dbReference>
<sequence length="573" mass="60911">MKSKTKRLHVASAVLGLSPLLALAAPPDAGQLVNERQRVEMPPARPAAEPRQEPEQATGTAGQGLSALVSRVRFTGAEGLASDTELQGWVADQVGQRLNHAQMQALAARVTARLQAKGYLLARAYLPRQDLSGGELQIAVLAGRLQDGTGRLNLSGGDAALQARLHAIADANLPDGPARADDLERALLLMRDVPGITVRSALEKGDQPGTSRIQAQVEEQSRWGASASLDNFANRYTGDVRATVRGVLNRPLEREDQLFASLSATRDTSQAALSYAWALNPQGLRANVNGSYMRYKVGLELAPLELRGTARSIGAGLSFPLQRSRERNVWLNLDGVENRLDDDALGTPLHRRRIDQLNFGVTANSYDELGGGGQNDLGVNVSAGNVSLTRNAADAAVDAISARTQGGFTKLSGHIARNQALPGLRDWTLFAVASGQFAGKNLDSSEKFLLGGPSSVRAYAVGEGSGDSGWLASVELRRDFGLFGLRAQGLGFVDAGGITQHQTLWNGALSDPSANHYHLAGAGLGFNIGNETWNLRSAWAHAIGSNPGRGANGLEADGRAERQRAWVQLNVAY</sequence>
<keyword evidence="5" id="KW-0732">Signal</keyword>
<evidence type="ECO:0000259" key="6">
    <source>
        <dbReference type="Pfam" id="PF03865"/>
    </source>
</evidence>
<proteinExistence type="predicted"/>
<keyword evidence="3" id="KW-0998">Cell outer membrane</keyword>
<keyword evidence="9" id="KW-1185">Reference proteome</keyword>
<organism evidence="8 9">
    <name type="scientific">Roseateles agri</name>
    <dbReference type="NCBI Taxonomy" id="3098619"/>
    <lineage>
        <taxon>Bacteria</taxon>
        <taxon>Pseudomonadati</taxon>
        <taxon>Pseudomonadota</taxon>
        <taxon>Betaproteobacteria</taxon>
        <taxon>Burkholderiales</taxon>
        <taxon>Sphaerotilaceae</taxon>
        <taxon>Roseateles</taxon>
    </lineage>
</organism>
<evidence type="ECO:0000256" key="4">
    <source>
        <dbReference type="SAM" id="MobiDB-lite"/>
    </source>
</evidence>